<dbReference type="RefSeq" id="WP_092857025.1">
    <property type="nucleotide sequence ID" value="NZ_FOQH01000001.1"/>
</dbReference>
<gene>
    <name evidence="7" type="ORF">SAMN05216258_101244</name>
</gene>
<reference evidence="7 8" key="1">
    <citation type="submission" date="2016-10" db="EMBL/GenBank/DDBJ databases">
        <authorList>
            <person name="de Groot N.N."/>
        </authorList>
    </citation>
    <scope>NUCLEOTIDE SEQUENCE [LARGE SCALE GENOMIC DNA]</scope>
    <source>
        <strain evidence="7 8">CGMCC 1.11030</strain>
    </source>
</reference>
<evidence type="ECO:0000256" key="4">
    <source>
        <dbReference type="ARBA" id="ARBA00022989"/>
    </source>
</evidence>
<keyword evidence="8" id="KW-1185">Reference proteome</keyword>
<evidence type="ECO:0000256" key="5">
    <source>
        <dbReference type="ARBA" id="ARBA00023136"/>
    </source>
</evidence>
<feature type="transmembrane region" description="Helical" evidence="6">
    <location>
        <begin position="94"/>
        <end position="116"/>
    </location>
</feature>
<dbReference type="EMBL" id="FOQH01000001">
    <property type="protein sequence ID" value="SFH64190.1"/>
    <property type="molecule type" value="Genomic_DNA"/>
</dbReference>
<feature type="transmembrane region" description="Helical" evidence="6">
    <location>
        <begin position="253"/>
        <end position="276"/>
    </location>
</feature>
<evidence type="ECO:0000256" key="1">
    <source>
        <dbReference type="ARBA" id="ARBA00004651"/>
    </source>
</evidence>
<feature type="transmembrane region" description="Helical" evidence="6">
    <location>
        <begin position="122"/>
        <end position="145"/>
    </location>
</feature>
<dbReference type="OrthoDB" id="493991at2"/>
<keyword evidence="3 6" id="KW-0812">Transmembrane</keyword>
<proteinExistence type="predicted"/>
<feature type="transmembrane region" description="Helical" evidence="6">
    <location>
        <begin position="344"/>
        <end position="364"/>
    </location>
</feature>
<evidence type="ECO:0000256" key="2">
    <source>
        <dbReference type="ARBA" id="ARBA00022475"/>
    </source>
</evidence>
<dbReference type="AlphaFoldDB" id="A0A1I3BPT8"/>
<evidence type="ECO:0000256" key="3">
    <source>
        <dbReference type="ARBA" id="ARBA00022692"/>
    </source>
</evidence>
<dbReference type="PANTHER" id="PTHR30250:SF31">
    <property type="entry name" value="INNER MEMBRANE PROTEIN YGHQ"/>
    <property type="match status" value="1"/>
</dbReference>
<feature type="transmembrane region" description="Helical" evidence="6">
    <location>
        <begin position="29"/>
        <end position="52"/>
    </location>
</feature>
<feature type="transmembrane region" description="Helical" evidence="6">
    <location>
        <begin position="64"/>
        <end position="82"/>
    </location>
</feature>
<keyword evidence="5 6" id="KW-0472">Membrane</keyword>
<dbReference type="Pfam" id="PF13440">
    <property type="entry name" value="Polysacc_synt_3"/>
    <property type="match status" value="1"/>
</dbReference>
<dbReference type="Proteomes" id="UP000199377">
    <property type="component" value="Unassembled WGS sequence"/>
</dbReference>
<accession>A0A1I3BPT8</accession>
<keyword evidence="4 6" id="KW-1133">Transmembrane helix</keyword>
<dbReference type="PANTHER" id="PTHR30250">
    <property type="entry name" value="PST FAMILY PREDICTED COLANIC ACID TRANSPORTER"/>
    <property type="match status" value="1"/>
</dbReference>
<comment type="subcellular location">
    <subcellularLocation>
        <location evidence="1">Cell membrane</location>
        <topology evidence="1">Multi-pass membrane protein</topology>
    </subcellularLocation>
</comment>
<protein>
    <submittedName>
        <fullName evidence="7">Polysaccharide biosynthesis protein</fullName>
    </submittedName>
</protein>
<keyword evidence="2" id="KW-1003">Cell membrane</keyword>
<sequence length="380" mass="40296">MLKFQSWQAILRYGAMLEAPRDRRGLENLLGFALGLDIVASLAAIGAALAFLPLARDLFEWPEAVAEFAPWFLICIPFIMQATPNGALRLFDRVDVLAAQHALNAVFRLVGVGAAVALDGGALHIAAAWFTASVLSGAWVFAVFAREMRRRRLRPRFETPWLRAGTRFPGVWRFLLLTNAASTVQLSVSHLTTMLVGARLGAEAAGAFEIARQFAASIAKPARVLGPLVLPDLSRLTARGEWQALARFLVRQLWTTALAALIFAAVLFAVLDPLVAHVYGPEMARHAPLFQLLTAGALIGALGFALEPAYLAANRAGSALAIQSAAAALYLPLALLLADRSGVTGVGVAILAHAALYHGALGVAGRSMLGKAQGVAGVDT</sequence>
<evidence type="ECO:0000313" key="7">
    <source>
        <dbReference type="EMBL" id="SFH64190.1"/>
    </source>
</evidence>
<organism evidence="7 8">
    <name type="scientific">Albimonas pacifica</name>
    <dbReference type="NCBI Taxonomy" id="1114924"/>
    <lineage>
        <taxon>Bacteria</taxon>
        <taxon>Pseudomonadati</taxon>
        <taxon>Pseudomonadota</taxon>
        <taxon>Alphaproteobacteria</taxon>
        <taxon>Rhodobacterales</taxon>
        <taxon>Paracoccaceae</taxon>
        <taxon>Albimonas</taxon>
    </lineage>
</organism>
<evidence type="ECO:0000313" key="8">
    <source>
        <dbReference type="Proteomes" id="UP000199377"/>
    </source>
</evidence>
<evidence type="ECO:0000256" key="6">
    <source>
        <dbReference type="SAM" id="Phobius"/>
    </source>
</evidence>
<feature type="transmembrane region" description="Helical" evidence="6">
    <location>
        <begin position="288"/>
        <end position="306"/>
    </location>
</feature>
<dbReference type="STRING" id="1114924.SAMN05216258_101244"/>
<dbReference type="GO" id="GO:0005886">
    <property type="term" value="C:plasma membrane"/>
    <property type="evidence" value="ECO:0007669"/>
    <property type="project" value="UniProtKB-SubCell"/>
</dbReference>
<dbReference type="InterPro" id="IPR050833">
    <property type="entry name" value="Poly_Biosynth_Transport"/>
</dbReference>
<feature type="transmembrane region" description="Helical" evidence="6">
    <location>
        <begin position="318"/>
        <end position="338"/>
    </location>
</feature>
<name>A0A1I3BPT8_9RHOB</name>